<name>A0A2P5ABU6_PARAD</name>
<keyword evidence="2" id="KW-1185">Reference proteome</keyword>
<reference evidence="2" key="1">
    <citation type="submission" date="2016-06" db="EMBL/GenBank/DDBJ databases">
        <title>Parallel loss of symbiosis genes in relatives of nitrogen-fixing non-legume Parasponia.</title>
        <authorList>
            <person name="Van Velzen R."/>
            <person name="Holmer R."/>
            <person name="Bu F."/>
            <person name="Rutten L."/>
            <person name="Van Zeijl A."/>
            <person name="Liu W."/>
            <person name="Santuari L."/>
            <person name="Cao Q."/>
            <person name="Sharma T."/>
            <person name="Shen D."/>
            <person name="Roswanjaya Y."/>
            <person name="Wardhani T."/>
            <person name="Kalhor M.S."/>
            <person name="Jansen J."/>
            <person name="Van den Hoogen J."/>
            <person name="Gungor B."/>
            <person name="Hartog M."/>
            <person name="Hontelez J."/>
            <person name="Verver J."/>
            <person name="Yang W.-C."/>
            <person name="Schijlen E."/>
            <person name="Repin R."/>
            <person name="Schilthuizen M."/>
            <person name="Schranz E."/>
            <person name="Heidstra R."/>
            <person name="Miyata K."/>
            <person name="Fedorova E."/>
            <person name="Kohlen W."/>
            <person name="Bisseling T."/>
            <person name="Smit S."/>
            <person name="Geurts R."/>
        </authorList>
    </citation>
    <scope>NUCLEOTIDE SEQUENCE [LARGE SCALE GENOMIC DNA]</scope>
    <source>
        <strain evidence="2">cv. WU1-14</strain>
    </source>
</reference>
<evidence type="ECO:0000313" key="2">
    <source>
        <dbReference type="Proteomes" id="UP000237105"/>
    </source>
</evidence>
<gene>
    <name evidence="1" type="ORF">PanWU01x14_348220</name>
</gene>
<accession>A0A2P5ABU6</accession>
<dbReference type="EMBL" id="JXTB01000688">
    <property type="protein sequence ID" value="PON33984.1"/>
    <property type="molecule type" value="Genomic_DNA"/>
</dbReference>
<organism evidence="1 2">
    <name type="scientific">Parasponia andersonii</name>
    <name type="common">Sponia andersonii</name>
    <dbReference type="NCBI Taxonomy" id="3476"/>
    <lineage>
        <taxon>Eukaryota</taxon>
        <taxon>Viridiplantae</taxon>
        <taxon>Streptophyta</taxon>
        <taxon>Embryophyta</taxon>
        <taxon>Tracheophyta</taxon>
        <taxon>Spermatophyta</taxon>
        <taxon>Magnoliopsida</taxon>
        <taxon>eudicotyledons</taxon>
        <taxon>Gunneridae</taxon>
        <taxon>Pentapetalae</taxon>
        <taxon>rosids</taxon>
        <taxon>fabids</taxon>
        <taxon>Rosales</taxon>
        <taxon>Cannabaceae</taxon>
        <taxon>Parasponia</taxon>
    </lineage>
</organism>
<evidence type="ECO:0000313" key="1">
    <source>
        <dbReference type="EMBL" id="PON33984.1"/>
    </source>
</evidence>
<protein>
    <submittedName>
        <fullName evidence="1">Uncharacterized protein</fullName>
    </submittedName>
</protein>
<dbReference type="AlphaFoldDB" id="A0A2P5ABU6"/>
<dbReference type="Proteomes" id="UP000237105">
    <property type="component" value="Unassembled WGS sequence"/>
</dbReference>
<sequence length="83" mass="9243">MDEKRRWNKIYGMAAPQGGTAVPLGSNLDTATPPLQPNYTSASKIQALLCPDMSRAYFDGLDPFILSIQWLRFDLILSVLKLT</sequence>
<comment type="caution">
    <text evidence="1">The sequence shown here is derived from an EMBL/GenBank/DDBJ whole genome shotgun (WGS) entry which is preliminary data.</text>
</comment>
<proteinExistence type="predicted"/>